<sequence length="253" mass="28608">MDWGRAKTVLIYAFLLLNMVLGYQLWADVKETAGSSLDFTSLTENTQRVMDEKQIQVLAPIPNGSLSLPKLSYKYEQNARSPRTELEKPVDSRLVFAKEELTQALRGYISDINSYQYDPLSGDDLSAVSVQENAFYLHPLVEKKWPLFNVNLKLYYSNQKITAYQEPEVELQPSKEEEKVLPAAKALGRLIDNVLPEDSVVKDIQLGYYGQEFNSDTQVAAPAWRFVLESGQVYYVLGSNGDVVSPAKEQPKE</sequence>
<evidence type="ECO:0000313" key="2">
    <source>
        <dbReference type="EMBL" id="MDO7906196.1"/>
    </source>
</evidence>
<gene>
    <name evidence="2" type="primary">yycI</name>
    <name evidence="2" type="ORF">Q5741_07155</name>
</gene>
<dbReference type="Pfam" id="PF09648">
    <property type="entry name" value="YycI"/>
    <property type="match status" value="1"/>
</dbReference>
<feature type="domain" description="Regulatory protein YycH-like" evidence="1">
    <location>
        <begin position="68"/>
        <end position="235"/>
    </location>
</feature>
<dbReference type="RefSeq" id="WP_305023402.1">
    <property type="nucleotide sequence ID" value="NZ_JAUQTB010000003.1"/>
</dbReference>
<comment type="caution">
    <text evidence="2">The sequence shown here is derived from an EMBL/GenBank/DDBJ whole genome shotgun (WGS) entry which is preliminary data.</text>
</comment>
<name>A0ABT9CAB9_9BACL</name>
<keyword evidence="3" id="KW-1185">Reference proteome</keyword>
<evidence type="ECO:0000313" key="3">
    <source>
        <dbReference type="Proteomes" id="UP001240171"/>
    </source>
</evidence>
<dbReference type="Gene3D" id="2.40.128.690">
    <property type="entry name" value="YycH protein, domain 3-like"/>
    <property type="match status" value="1"/>
</dbReference>
<proteinExistence type="predicted"/>
<dbReference type="Proteomes" id="UP001240171">
    <property type="component" value="Unassembled WGS sequence"/>
</dbReference>
<reference evidence="2 3" key="1">
    <citation type="submission" date="2023-07" db="EMBL/GenBank/DDBJ databases">
        <title>Paenibacillus sp. JX-17 nov. isolated from soil.</title>
        <authorList>
            <person name="Wan Y."/>
            <person name="Liu B."/>
        </authorList>
    </citation>
    <scope>NUCLEOTIDE SEQUENCE [LARGE SCALE GENOMIC DNA]</scope>
    <source>
        <strain evidence="2 3">JX-17</strain>
    </source>
</reference>
<accession>A0ABT9CAB9</accession>
<protein>
    <submittedName>
        <fullName evidence="2">Two-component system regulatory protein YycI</fullName>
    </submittedName>
</protein>
<organism evidence="2 3">
    <name type="scientific">Paenibacillus lacisoli</name>
    <dbReference type="NCBI Taxonomy" id="3064525"/>
    <lineage>
        <taxon>Bacteria</taxon>
        <taxon>Bacillati</taxon>
        <taxon>Bacillota</taxon>
        <taxon>Bacilli</taxon>
        <taxon>Bacillales</taxon>
        <taxon>Paenibacillaceae</taxon>
        <taxon>Paenibacillus</taxon>
    </lineage>
</organism>
<dbReference type="EMBL" id="JAUQTB010000003">
    <property type="protein sequence ID" value="MDO7906196.1"/>
    <property type="molecule type" value="Genomic_DNA"/>
</dbReference>
<dbReference type="InterPro" id="IPR018604">
    <property type="entry name" value="YycI-like"/>
</dbReference>
<evidence type="ECO:0000259" key="1">
    <source>
        <dbReference type="Pfam" id="PF09648"/>
    </source>
</evidence>